<sequence length="233" mass="26155">MDPDLLKRIIEGALLAANRPLSIDQLERLFDGDQHPERAAIRAALKALGEDCESRGYELKEVASGYRFQVRETVAPWVSRLWEEKPPRYTRALLETLALIAYRQPITRAEIEEIRGVAVSTHIVRTLSEREWIRVVGHRDVPGRPALFGTTRQFLDYFNLQSLDDLPTLAELRDLDKMHPELDFNGPDEGDSSAPEAAEEDSLPAAETDEAGEGEASDTVVELPRTPDGRTLQ</sequence>
<dbReference type="RefSeq" id="WP_077278176.1">
    <property type="nucleotide sequence ID" value="NZ_MVBK01000033.1"/>
</dbReference>
<keyword evidence="2" id="KW-0132">Cell division</keyword>
<evidence type="ECO:0000256" key="5">
    <source>
        <dbReference type="SAM" id="MobiDB-lite"/>
    </source>
</evidence>
<evidence type="ECO:0000256" key="4">
    <source>
        <dbReference type="ARBA" id="ARBA00023306"/>
    </source>
</evidence>
<dbReference type="AlphaFoldDB" id="A0A1V3NM66"/>
<dbReference type="PANTHER" id="PTHR34298:SF2">
    <property type="entry name" value="SEGREGATION AND CONDENSATION PROTEIN B"/>
    <property type="match status" value="1"/>
</dbReference>
<dbReference type="GO" id="GO:0051304">
    <property type="term" value="P:chromosome separation"/>
    <property type="evidence" value="ECO:0007669"/>
    <property type="project" value="InterPro"/>
</dbReference>
<reference evidence="6 7" key="1">
    <citation type="submission" date="2017-02" db="EMBL/GenBank/DDBJ databases">
        <title>Genomic diversity within the haloalkaliphilic genus Thioalkalivibrio.</title>
        <authorList>
            <person name="Ahn A.-C."/>
            <person name="Meier-Kolthoff J."/>
            <person name="Overmars L."/>
            <person name="Richter M."/>
            <person name="Woyke T."/>
            <person name="Sorokin D.Y."/>
            <person name="Muyzer G."/>
        </authorList>
    </citation>
    <scope>NUCLEOTIDE SEQUENCE [LARGE SCALE GENOMIC DNA]</scope>
    <source>
        <strain evidence="6 7">ALJD</strain>
    </source>
</reference>
<keyword evidence="1" id="KW-0963">Cytoplasm</keyword>
<gene>
    <name evidence="6" type="ORF">B1C78_05695</name>
</gene>
<dbReference type="PANTHER" id="PTHR34298">
    <property type="entry name" value="SEGREGATION AND CONDENSATION PROTEIN B"/>
    <property type="match status" value="1"/>
</dbReference>
<evidence type="ECO:0000256" key="3">
    <source>
        <dbReference type="ARBA" id="ARBA00022829"/>
    </source>
</evidence>
<keyword evidence="4" id="KW-0131">Cell cycle</keyword>
<evidence type="ECO:0000313" key="7">
    <source>
        <dbReference type="Proteomes" id="UP000189462"/>
    </source>
</evidence>
<evidence type="ECO:0000313" key="6">
    <source>
        <dbReference type="EMBL" id="OOG25942.1"/>
    </source>
</evidence>
<dbReference type="OrthoDB" id="9806226at2"/>
<comment type="caution">
    <text evidence="6">The sequence shown here is derived from an EMBL/GenBank/DDBJ whole genome shotgun (WGS) entry which is preliminary data.</text>
</comment>
<dbReference type="GO" id="GO:0051301">
    <property type="term" value="P:cell division"/>
    <property type="evidence" value="ECO:0007669"/>
    <property type="project" value="UniProtKB-KW"/>
</dbReference>
<dbReference type="Pfam" id="PF04079">
    <property type="entry name" value="SMC_ScpB"/>
    <property type="match status" value="1"/>
</dbReference>
<proteinExistence type="predicted"/>
<feature type="compositionally biased region" description="Acidic residues" evidence="5">
    <location>
        <begin position="186"/>
        <end position="216"/>
    </location>
</feature>
<dbReference type="STRING" id="108003.B1C78_05695"/>
<dbReference type="Proteomes" id="UP000189462">
    <property type="component" value="Unassembled WGS sequence"/>
</dbReference>
<evidence type="ECO:0000256" key="1">
    <source>
        <dbReference type="ARBA" id="ARBA00022490"/>
    </source>
</evidence>
<dbReference type="InterPro" id="IPR036388">
    <property type="entry name" value="WH-like_DNA-bd_sf"/>
</dbReference>
<dbReference type="InterPro" id="IPR005234">
    <property type="entry name" value="ScpB_csome_segregation"/>
</dbReference>
<dbReference type="InterPro" id="IPR036390">
    <property type="entry name" value="WH_DNA-bd_sf"/>
</dbReference>
<evidence type="ECO:0000256" key="2">
    <source>
        <dbReference type="ARBA" id="ARBA00022618"/>
    </source>
</evidence>
<accession>A0A1V3NM66</accession>
<keyword evidence="7" id="KW-1185">Reference proteome</keyword>
<dbReference type="PIRSF" id="PIRSF019345">
    <property type="entry name" value="ScpB"/>
    <property type="match status" value="1"/>
</dbReference>
<name>A0A1V3NM66_9GAMM</name>
<dbReference type="Gene3D" id="1.10.10.10">
    <property type="entry name" value="Winged helix-like DNA-binding domain superfamily/Winged helix DNA-binding domain"/>
    <property type="match status" value="2"/>
</dbReference>
<dbReference type="NCBIfam" id="TIGR00281">
    <property type="entry name" value="SMC-Scp complex subunit ScpB"/>
    <property type="match status" value="1"/>
</dbReference>
<organism evidence="6 7">
    <name type="scientific">Thioalkalivibrio denitrificans</name>
    <dbReference type="NCBI Taxonomy" id="108003"/>
    <lineage>
        <taxon>Bacteria</taxon>
        <taxon>Pseudomonadati</taxon>
        <taxon>Pseudomonadota</taxon>
        <taxon>Gammaproteobacteria</taxon>
        <taxon>Chromatiales</taxon>
        <taxon>Ectothiorhodospiraceae</taxon>
        <taxon>Thioalkalivibrio</taxon>
    </lineage>
</organism>
<dbReference type="EMBL" id="MVBK01000033">
    <property type="protein sequence ID" value="OOG25942.1"/>
    <property type="molecule type" value="Genomic_DNA"/>
</dbReference>
<dbReference type="SUPFAM" id="SSF46785">
    <property type="entry name" value="Winged helix' DNA-binding domain"/>
    <property type="match status" value="2"/>
</dbReference>
<feature type="region of interest" description="Disordered" evidence="5">
    <location>
        <begin position="179"/>
        <end position="233"/>
    </location>
</feature>
<protein>
    <submittedName>
        <fullName evidence="6">SMC-Scp complex subunit ScpB</fullName>
    </submittedName>
</protein>
<keyword evidence="3" id="KW-0159">Chromosome partition</keyword>